<feature type="domain" description="Metallo-beta-lactamase" evidence="1">
    <location>
        <begin position="75"/>
        <end position="129"/>
    </location>
</feature>
<sequence>MNVAEKVIKPTKTGIFRIVFLYTGQGESTLLVIPNGPTESDYLYVLVDSDRDKEKNEIDLVELFKDLFETSGKLSVFINTHPHNDHIGGIKDVYEETEFAEVWHSNHKPGPKHKEKYEDLKYVIDKVGKRNEYFLLGTNDLNKIRNSDDKEVIKKLGNIDYQVLSPAKYLCDDINEEDQDGRDDRIHEQCGVIKFTYGKDAKSIMITGDSDKTAWKEHITEYHKENLPSFVLSASHHGSRTFFKLNKDDEYVYEKHIEVIKPTYLIISAPKKSIHGHPHEDAMEIYRKYIDEDGIFHLGEKPYSIIIDIDSDGNPSITEDVELIKAYGSGGDGGEANRNENNKYQSIYIVSQTTRLDDKPMGLTDALV</sequence>
<evidence type="ECO:0000259" key="1">
    <source>
        <dbReference type="Pfam" id="PF00753"/>
    </source>
</evidence>
<dbReference type="InterPro" id="IPR001279">
    <property type="entry name" value="Metallo-B-lactamas"/>
</dbReference>
<organism evidence="2 3">
    <name type="scientific">Xanthocytophaga flava</name>
    <dbReference type="NCBI Taxonomy" id="3048013"/>
    <lineage>
        <taxon>Bacteria</taxon>
        <taxon>Pseudomonadati</taxon>
        <taxon>Bacteroidota</taxon>
        <taxon>Cytophagia</taxon>
        <taxon>Cytophagales</taxon>
        <taxon>Rhodocytophagaceae</taxon>
        <taxon>Xanthocytophaga</taxon>
    </lineage>
</organism>
<proteinExistence type="predicted"/>
<dbReference type="RefSeq" id="WP_313974583.1">
    <property type="nucleotide sequence ID" value="NZ_JASJOS010000001.1"/>
</dbReference>
<name>A0AAE3U3M2_9BACT</name>
<dbReference type="InterPro" id="IPR052159">
    <property type="entry name" value="Competence_DNA_uptake"/>
</dbReference>
<dbReference type="Pfam" id="PF00753">
    <property type="entry name" value="Lactamase_B"/>
    <property type="match status" value="1"/>
</dbReference>
<gene>
    <name evidence="2" type="ORF">QNI16_00100</name>
</gene>
<dbReference type="SUPFAM" id="SSF56281">
    <property type="entry name" value="Metallo-hydrolase/oxidoreductase"/>
    <property type="match status" value="1"/>
</dbReference>
<dbReference type="PANTHER" id="PTHR30619">
    <property type="entry name" value="DNA INTERNALIZATION/COMPETENCE PROTEIN COMEC/REC2"/>
    <property type="match status" value="1"/>
</dbReference>
<dbReference type="PANTHER" id="PTHR30619:SF1">
    <property type="entry name" value="RECOMBINATION PROTEIN 2"/>
    <property type="match status" value="1"/>
</dbReference>
<dbReference type="EMBL" id="JASJOS010000001">
    <property type="protein sequence ID" value="MDJ1478859.1"/>
    <property type="molecule type" value="Genomic_DNA"/>
</dbReference>
<reference evidence="2" key="1">
    <citation type="submission" date="2023-05" db="EMBL/GenBank/DDBJ databases">
        <authorList>
            <person name="Zhang X."/>
        </authorList>
    </citation>
    <scope>NUCLEOTIDE SEQUENCE</scope>
    <source>
        <strain evidence="2">YF14B1</strain>
    </source>
</reference>
<dbReference type="InterPro" id="IPR036866">
    <property type="entry name" value="RibonucZ/Hydroxyglut_hydro"/>
</dbReference>
<evidence type="ECO:0000313" key="3">
    <source>
        <dbReference type="Proteomes" id="UP001241110"/>
    </source>
</evidence>
<comment type="caution">
    <text evidence="2">The sequence shown here is derived from an EMBL/GenBank/DDBJ whole genome shotgun (WGS) entry which is preliminary data.</text>
</comment>
<dbReference type="Gene3D" id="3.60.15.10">
    <property type="entry name" value="Ribonuclease Z/Hydroxyacylglutathione hydrolase-like"/>
    <property type="match status" value="1"/>
</dbReference>
<dbReference type="AlphaFoldDB" id="A0AAE3U3M2"/>
<accession>A0AAE3U3M2</accession>
<evidence type="ECO:0000313" key="2">
    <source>
        <dbReference type="EMBL" id="MDJ1478859.1"/>
    </source>
</evidence>
<protein>
    <submittedName>
        <fullName evidence="2">MBL fold metallo-hydrolase</fullName>
    </submittedName>
</protein>
<dbReference type="Proteomes" id="UP001241110">
    <property type="component" value="Unassembled WGS sequence"/>
</dbReference>